<feature type="transmembrane region" description="Helical" evidence="7">
    <location>
        <begin position="272"/>
        <end position="292"/>
    </location>
</feature>
<keyword evidence="7" id="KW-0812">Transmembrane</keyword>
<dbReference type="GO" id="GO:0000155">
    <property type="term" value="F:phosphorelay sensor kinase activity"/>
    <property type="evidence" value="ECO:0007669"/>
    <property type="project" value="InterPro"/>
</dbReference>
<feature type="domain" description="Histidine kinase" evidence="8">
    <location>
        <begin position="304"/>
        <end position="534"/>
    </location>
</feature>
<dbReference type="AlphaFoldDB" id="A0A9D1VBD2"/>
<evidence type="ECO:0000256" key="3">
    <source>
        <dbReference type="ARBA" id="ARBA00022553"/>
    </source>
</evidence>
<dbReference type="EMBL" id="DXFQ01000096">
    <property type="protein sequence ID" value="HIX20042.1"/>
    <property type="molecule type" value="Genomic_DNA"/>
</dbReference>
<dbReference type="Pfam" id="PF00512">
    <property type="entry name" value="HisKA"/>
    <property type="match status" value="1"/>
</dbReference>
<comment type="catalytic activity">
    <reaction evidence="1">
        <text>ATP + protein L-histidine = ADP + protein N-phospho-L-histidine.</text>
        <dbReference type="EC" id="2.7.13.3"/>
    </reaction>
</comment>
<evidence type="ECO:0000313" key="10">
    <source>
        <dbReference type="Proteomes" id="UP000823964"/>
    </source>
</evidence>
<dbReference type="Gene3D" id="1.10.287.130">
    <property type="match status" value="1"/>
</dbReference>
<keyword evidence="6" id="KW-0902">Two-component regulatory system</keyword>
<dbReference type="InterPro" id="IPR036890">
    <property type="entry name" value="HATPase_C_sf"/>
</dbReference>
<dbReference type="SMART" id="SM00387">
    <property type="entry name" value="HATPase_c"/>
    <property type="match status" value="1"/>
</dbReference>
<dbReference type="InterPro" id="IPR036097">
    <property type="entry name" value="HisK_dim/P_sf"/>
</dbReference>
<dbReference type="PANTHER" id="PTHR43547:SF2">
    <property type="entry name" value="HYBRID SIGNAL TRANSDUCTION HISTIDINE KINASE C"/>
    <property type="match status" value="1"/>
</dbReference>
<evidence type="ECO:0000256" key="6">
    <source>
        <dbReference type="ARBA" id="ARBA00023012"/>
    </source>
</evidence>
<sequence>MNKRFVFVILFFGLLSVAAALMLAYRAATLEGKLMRIDEETQCRRLVELSLPRVQAKLDELLGAEQRKLGKAPDVAAPFYAMPEGGMADFNRGFFMQSPLESAPRVPRGQEAFRAELARAGAITNTIRRKAYVPDASVMDPADELGGYDPSSQMPVFSTLPVDSAQSSEPLELTGDPGEFFAWYYKDWLVCMRSVPTSEGCAAEGFVIDVPKLVEHLRPEVAAELPAPQIGLPQAGEEPNLKGLPLVLRSGGQVNLSDSGQRAAAMRSTINTAWAIALLSILIIFALLVLYARMERRRSDFVSAVTHELRTPLTSFSLYTEMLKDGRVPPEKVADYHETLFRESGRLAHLVENVLSFARLSRGKVRGRQDAGPCTKLLDPVFARVGERLKASGFRFTVTQDPRMRLLSLRTDLISLEQVLNNLADNAIKYGDRSRRNEEASAKTEPAVSISLLQTHRSLSIRFSDNGPGMSEAARRTLFQPFSRSAEAEKGRKPGVGLGLAISRDLMRSIGGDLELERGDASGCTFLLTLPLGE</sequence>
<evidence type="ECO:0000256" key="1">
    <source>
        <dbReference type="ARBA" id="ARBA00000085"/>
    </source>
</evidence>
<dbReference type="Proteomes" id="UP000823964">
    <property type="component" value="Unassembled WGS sequence"/>
</dbReference>
<keyword evidence="4" id="KW-0808">Transferase</keyword>
<dbReference type="InterPro" id="IPR005467">
    <property type="entry name" value="His_kinase_dom"/>
</dbReference>
<reference evidence="9" key="2">
    <citation type="submission" date="2021-04" db="EMBL/GenBank/DDBJ databases">
        <authorList>
            <person name="Gilroy R."/>
        </authorList>
    </citation>
    <scope>NUCLEOTIDE SEQUENCE</scope>
    <source>
        <strain evidence="9">14975</strain>
    </source>
</reference>
<keyword evidence="7" id="KW-0472">Membrane</keyword>
<dbReference type="Pfam" id="PF02518">
    <property type="entry name" value="HATPase_c"/>
    <property type="match status" value="1"/>
</dbReference>
<dbReference type="PROSITE" id="PS50109">
    <property type="entry name" value="HIS_KIN"/>
    <property type="match status" value="1"/>
</dbReference>
<evidence type="ECO:0000256" key="5">
    <source>
        <dbReference type="ARBA" id="ARBA00022777"/>
    </source>
</evidence>
<dbReference type="SMART" id="SM00388">
    <property type="entry name" value="HisKA"/>
    <property type="match status" value="1"/>
</dbReference>
<name>A0A9D1VBD2_9BACT</name>
<proteinExistence type="predicted"/>
<dbReference type="Gene3D" id="3.30.565.10">
    <property type="entry name" value="Histidine kinase-like ATPase, C-terminal domain"/>
    <property type="match status" value="1"/>
</dbReference>
<dbReference type="SUPFAM" id="SSF47384">
    <property type="entry name" value="Homodimeric domain of signal transducing histidine kinase"/>
    <property type="match status" value="1"/>
</dbReference>
<gene>
    <name evidence="9" type="ORF">H9862_05495</name>
</gene>
<comment type="caution">
    <text evidence="9">The sequence shown here is derived from an EMBL/GenBank/DDBJ whole genome shotgun (WGS) entry which is preliminary data.</text>
</comment>
<dbReference type="SUPFAM" id="SSF55874">
    <property type="entry name" value="ATPase domain of HSP90 chaperone/DNA topoisomerase II/histidine kinase"/>
    <property type="match status" value="1"/>
</dbReference>
<dbReference type="CDD" id="cd00082">
    <property type="entry name" value="HisKA"/>
    <property type="match status" value="1"/>
</dbReference>
<keyword evidence="7" id="KW-1133">Transmembrane helix</keyword>
<dbReference type="InterPro" id="IPR004358">
    <property type="entry name" value="Sig_transdc_His_kin-like_C"/>
</dbReference>
<dbReference type="PRINTS" id="PR00344">
    <property type="entry name" value="BCTRLSENSOR"/>
</dbReference>
<evidence type="ECO:0000313" key="9">
    <source>
        <dbReference type="EMBL" id="HIX20042.1"/>
    </source>
</evidence>
<reference evidence="9" key="1">
    <citation type="journal article" date="2021" name="PeerJ">
        <title>Extensive microbial diversity within the chicken gut microbiome revealed by metagenomics and culture.</title>
        <authorList>
            <person name="Gilroy R."/>
            <person name="Ravi A."/>
            <person name="Getino M."/>
            <person name="Pursley I."/>
            <person name="Horton D.L."/>
            <person name="Alikhan N.F."/>
            <person name="Baker D."/>
            <person name="Gharbi K."/>
            <person name="Hall N."/>
            <person name="Watson M."/>
            <person name="Adriaenssens E.M."/>
            <person name="Foster-Nyarko E."/>
            <person name="Jarju S."/>
            <person name="Secka A."/>
            <person name="Antonio M."/>
            <person name="Oren A."/>
            <person name="Chaudhuri R.R."/>
            <person name="La Ragione R."/>
            <person name="Hildebrand F."/>
            <person name="Pallen M.J."/>
        </authorList>
    </citation>
    <scope>NUCLEOTIDE SEQUENCE</scope>
    <source>
        <strain evidence="9">14975</strain>
    </source>
</reference>
<evidence type="ECO:0000256" key="2">
    <source>
        <dbReference type="ARBA" id="ARBA00012438"/>
    </source>
</evidence>
<dbReference type="InterPro" id="IPR003594">
    <property type="entry name" value="HATPase_dom"/>
</dbReference>
<accession>A0A9D1VBD2</accession>
<dbReference type="EC" id="2.7.13.3" evidence="2"/>
<evidence type="ECO:0000256" key="4">
    <source>
        <dbReference type="ARBA" id="ARBA00022679"/>
    </source>
</evidence>
<organism evidence="9 10">
    <name type="scientific">Candidatus Akkermansia intestinigallinarum</name>
    <dbReference type="NCBI Taxonomy" id="2838431"/>
    <lineage>
        <taxon>Bacteria</taxon>
        <taxon>Pseudomonadati</taxon>
        <taxon>Verrucomicrobiota</taxon>
        <taxon>Verrucomicrobiia</taxon>
        <taxon>Verrucomicrobiales</taxon>
        <taxon>Akkermansiaceae</taxon>
        <taxon>Akkermansia</taxon>
    </lineage>
</organism>
<evidence type="ECO:0000256" key="7">
    <source>
        <dbReference type="SAM" id="Phobius"/>
    </source>
</evidence>
<dbReference type="FunFam" id="1.10.287.130:FF:000001">
    <property type="entry name" value="Two-component sensor histidine kinase"/>
    <property type="match status" value="1"/>
</dbReference>
<evidence type="ECO:0000259" key="8">
    <source>
        <dbReference type="PROSITE" id="PS50109"/>
    </source>
</evidence>
<keyword evidence="5 9" id="KW-0418">Kinase</keyword>
<protein>
    <recommendedName>
        <fullName evidence="2">histidine kinase</fullName>
        <ecNumber evidence="2">2.7.13.3</ecNumber>
    </recommendedName>
</protein>
<dbReference type="PANTHER" id="PTHR43547">
    <property type="entry name" value="TWO-COMPONENT HISTIDINE KINASE"/>
    <property type="match status" value="1"/>
</dbReference>
<dbReference type="InterPro" id="IPR003661">
    <property type="entry name" value="HisK_dim/P_dom"/>
</dbReference>
<keyword evidence="3" id="KW-0597">Phosphoprotein</keyword>